<dbReference type="Proteomes" id="UP000583266">
    <property type="component" value="Unassembled WGS sequence"/>
</dbReference>
<evidence type="ECO:0008006" key="4">
    <source>
        <dbReference type="Google" id="ProtNLM"/>
    </source>
</evidence>
<dbReference type="InterPro" id="IPR011990">
    <property type="entry name" value="TPR-like_helical_dom_sf"/>
</dbReference>
<keyword evidence="1" id="KW-0812">Transmembrane</keyword>
<accession>A0A848GRX4</accession>
<dbReference type="RefSeq" id="WP_169227144.1">
    <property type="nucleotide sequence ID" value="NZ_JABBGC010000002.1"/>
</dbReference>
<keyword evidence="1" id="KW-0472">Membrane</keyword>
<evidence type="ECO:0000313" key="3">
    <source>
        <dbReference type="Proteomes" id="UP000583266"/>
    </source>
</evidence>
<organism evidence="2 3">
    <name type="scientific">Chitinophaga fulva</name>
    <dbReference type="NCBI Taxonomy" id="2728842"/>
    <lineage>
        <taxon>Bacteria</taxon>
        <taxon>Pseudomonadati</taxon>
        <taxon>Bacteroidota</taxon>
        <taxon>Chitinophagia</taxon>
        <taxon>Chitinophagales</taxon>
        <taxon>Chitinophagaceae</taxon>
        <taxon>Chitinophaga</taxon>
    </lineage>
</organism>
<comment type="caution">
    <text evidence="2">The sequence shown here is derived from an EMBL/GenBank/DDBJ whole genome shotgun (WGS) entry which is preliminary data.</text>
</comment>
<protein>
    <recommendedName>
        <fullName evidence="4">Tetratricopeptide repeat protein</fullName>
    </recommendedName>
</protein>
<name>A0A848GRX4_9BACT</name>
<feature type="transmembrane region" description="Helical" evidence="1">
    <location>
        <begin position="35"/>
        <end position="53"/>
    </location>
</feature>
<dbReference type="Gene3D" id="1.25.40.10">
    <property type="entry name" value="Tetratricopeptide repeat domain"/>
    <property type="match status" value="1"/>
</dbReference>
<dbReference type="AlphaFoldDB" id="A0A848GRX4"/>
<keyword evidence="1" id="KW-1133">Transmembrane helix</keyword>
<reference evidence="2 3" key="1">
    <citation type="submission" date="2020-04" db="EMBL/GenBank/DDBJ databases">
        <title>Chitinophaga sp. G-6-1-13 sp. nov., isolated from soil.</title>
        <authorList>
            <person name="Dahal R.H."/>
            <person name="Chaudhary D.K."/>
        </authorList>
    </citation>
    <scope>NUCLEOTIDE SEQUENCE [LARGE SCALE GENOMIC DNA]</scope>
    <source>
        <strain evidence="2 3">G-6-1-13</strain>
    </source>
</reference>
<keyword evidence="3" id="KW-1185">Reference proteome</keyword>
<evidence type="ECO:0000256" key="1">
    <source>
        <dbReference type="SAM" id="Phobius"/>
    </source>
</evidence>
<evidence type="ECO:0000313" key="2">
    <source>
        <dbReference type="EMBL" id="NML40109.1"/>
    </source>
</evidence>
<sequence>MRYIADLIPNKYKVRPDYFKSGAENKRPFSSKAKVISFLTAGLFFLFALVHLRHLPLCLLAIILALGLLPSVHRWLEKKGQFDFTPTIKRTLYGIMLLPLALMTGYFSKADAKLAHEHFLQQQEEKRLAVITAARDSVRKDSLYTCISSLKHQQQKGSLSETEVQSLLAGLDSLAVGPEEKKVLADIRFNIAKEGAVKLVNSGKYKSAVDVLTALLSQAPEDPVLLYNRALCYDKLGAPETAIQDLRLAMKAGSAPAEKYHDKINPVRKRVTGYVTRCCDGTTSYARGRGACSWHGGVCNWNEPQYETYRKYE</sequence>
<gene>
    <name evidence="2" type="ORF">HHL17_23115</name>
</gene>
<dbReference type="SUPFAM" id="SSF48452">
    <property type="entry name" value="TPR-like"/>
    <property type="match status" value="1"/>
</dbReference>
<dbReference type="EMBL" id="JABBGC010000002">
    <property type="protein sequence ID" value="NML40109.1"/>
    <property type="molecule type" value="Genomic_DNA"/>
</dbReference>
<proteinExistence type="predicted"/>
<feature type="transmembrane region" description="Helical" evidence="1">
    <location>
        <begin position="59"/>
        <end position="76"/>
    </location>
</feature>
<feature type="transmembrane region" description="Helical" evidence="1">
    <location>
        <begin position="88"/>
        <end position="107"/>
    </location>
</feature>